<comment type="similarity">
    <text evidence="3">Belongs to the pseudouridine synthase TruB family.</text>
</comment>
<feature type="compositionally biased region" description="Low complexity" evidence="12">
    <location>
        <begin position="426"/>
        <end position="438"/>
    </location>
</feature>
<dbReference type="Pfam" id="PF01509">
    <property type="entry name" value="TruB_N"/>
    <property type="match status" value="1"/>
</dbReference>
<dbReference type="EMBL" id="CP055900">
    <property type="protein sequence ID" value="QKX59269.1"/>
    <property type="molecule type" value="Genomic_DNA"/>
</dbReference>
<keyword evidence="15" id="KW-1185">Reference proteome</keyword>
<accession>A0A7H8QYT9</accession>
<evidence type="ECO:0000256" key="1">
    <source>
        <dbReference type="ARBA" id="ARBA00001166"/>
    </source>
</evidence>
<dbReference type="GO" id="GO:0008270">
    <property type="term" value="F:zinc ion binding"/>
    <property type="evidence" value="ECO:0007669"/>
    <property type="project" value="UniProtKB-KW"/>
</dbReference>
<evidence type="ECO:0000259" key="13">
    <source>
        <dbReference type="PROSITE" id="PS51133"/>
    </source>
</evidence>
<dbReference type="PANTHER" id="PTHR13767:SF2">
    <property type="entry name" value="PSEUDOURIDYLATE SYNTHASE TRUB1"/>
    <property type="match status" value="1"/>
</dbReference>
<evidence type="ECO:0000256" key="5">
    <source>
        <dbReference type="ARBA" id="ARBA00022694"/>
    </source>
</evidence>
<evidence type="ECO:0000256" key="12">
    <source>
        <dbReference type="SAM" id="MobiDB-lite"/>
    </source>
</evidence>
<keyword evidence="5" id="KW-0819">tRNA processing</keyword>
<dbReference type="GO" id="GO:0003723">
    <property type="term" value="F:RNA binding"/>
    <property type="evidence" value="ECO:0007669"/>
    <property type="project" value="InterPro"/>
</dbReference>
<feature type="domain" description="TFIIS-type" evidence="13">
    <location>
        <begin position="72"/>
        <end position="112"/>
    </location>
</feature>
<evidence type="ECO:0000256" key="4">
    <source>
        <dbReference type="ARBA" id="ARBA00012787"/>
    </source>
</evidence>
<evidence type="ECO:0000256" key="9">
    <source>
        <dbReference type="ARBA" id="ARBA00023163"/>
    </source>
</evidence>
<dbReference type="GO" id="GO:0006400">
    <property type="term" value="P:tRNA modification"/>
    <property type="evidence" value="ECO:0007669"/>
    <property type="project" value="TreeGrafter"/>
</dbReference>
<evidence type="ECO:0000256" key="11">
    <source>
        <dbReference type="PROSITE-ProRule" id="PRU00472"/>
    </source>
</evidence>
<dbReference type="PROSITE" id="PS51133">
    <property type="entry name" value="ZF_TFIIS_2"/>
    <property type="match status" value="1"/>
</dbReference>
<dbReference type="Pfam" id="PF01096">
    <property type="entry name" value="Zn_ribbon_TFIIS"/>
    <property type="match status" value="1"/>
</dbReference>
<dbReference type="Proteomes" id="UP000509510">
    <property type="component" value="Chromosome III"/>
</dbReference>
<dbReference type="SMART" id="SM00440">
    <property type="entry name" value="ZnF_C2C2"/>
    <property type="match status" value="1"/>
</dbReference>
<dbReference type="HAMAP" id="MF_01080">
    <property type="entry name" value="TruB_bact"/>
    <property type="match status" value="1"/>
</dbReference>
<protein>
    <recommendedName>
        <fullName evidence="4">tRNA pseudouridine(55) synthase</fullName>
        <ecNumber evidence="4">5.4.99.25</ecNumber>
    </recommendedName>
</protein>
<dbReference type="GO" id="GO:0006351">
    <property type="term" value="P:DNA-templated transcription"/>
    <property type="evidence" value="ECO:0007669"/>
    <property type="project" value="InterPro"/>
</dbReference>
<dbReference type="Gene3D" id="3.30.2350.10">
    <property type="entry name" value="Pseudouridine synthase"/>
    <property type="match status" value="1"/>
</dbReference>
<dbReference type="InterPro" id="IPR019761">
    <property type="entry name" value="DNA-dir_RNA_pol-M_15_CS"/>
</dbReference>
<dbReference type="InterPro" id="IPR002501">
    <property type="entry name" value="PsdUridine_synth_N"/>
</dbReference>
<dbReference type="EC" id="5.4.99.25" evidence="4"/>
<dbReference type="InterPro" id="IPR034004">
    <property type="entry name" value="Zn_ribbon_RPA12_C"/>
</dbReference>
<dbReference type="PANTHER" id="PTHR13767">
    <property type="entry name" value="TRNA-PSEUDOURIDINE SYNTHASE"/>
    <property type="match status" value="1"/>
</dbReference>
<proteinExistence type="inferred from homology"/>
<dbReference type="Gene3D" id="2.20.25.10">
    <property type="match status" value="1"/>
</dbReference>
<dbReference type="GeneID" id="55993896"/>
<evidence type="ECO:0000256" key="2">
    <source>
        <dbReference type="ARBA" id="ARBA00008925"/>
    </source>
</evidence>
<keyword evidence="9" id="KW-0804">Transcription</keyword>
<keyword evidence="7 11" id="KW-0863">Zinc-finger</keyword>
<gene>
    <name evidence="14" type="ORF">TRUGW13939_06401</name>
</gene>
<evidence type="ECO:0000256" key="3">
    <source>
        <dbReference type="ARBA" id="ARBA00008999"/>
    </source>
</evidence>
<dbReference type="AlphaFoldDB" id="A0A7H8QYT9"/>
<dbReference type="CDD" id="cd10507">
    <property type="entry name" value="Zn-ribbon_RPA12"/>
    <property type="match status" value="1"/>
</dbReference>
<dbReference type="SUPFAM" id="SSF57783">
    <property type="entry name" value="Zinc beta-ribbon"/>
    <property type="match status" value="1"/>
</dbReference>
<comment type="similarity">
    <text evidence="2">Belongs to the archaeal RpoM/eukaryotic RPA12/RPB9/RPC11 RNA polymerase family.</text>
</comment>
<keyword evidence="6" id="KW-0479">Metal-binding</keyword>
<evidence type="ECO:0000256" key="10">
    <source>
        <dbReference type="ARBA" id="ARBA00023235"/>
    </source>
</evidence>
<feature type="compositionally biased region" description="Basic and acidic residues" evidence="12">
    <location>
        <begin position="441"/>
        <end position="453"/>
    </location>
</feature>
<keyword evidence="8" id="KW-0862">Zinc</keyword>
<dbReference type="KEGG" id="trg:TRUGW13939_06401"/>
<dbReference type="InterPro" id="IPR014780">
    <property type="entry name" value="tRNA_psdUridine_synth_TruB"/>
</dbReference>
<dbReference type="SUPFAM" id="SSF55120">
    <property type="entry name" value="Pseudouridine synthase"/>
    <property type="match status" value="1"/>
</dbReference>
<reference evidence="15" key="1">
    <citation type="submission" date="2020-06" db="EMBL/GenBank/DDBJ databases">
        <title>A chromosome-scale genome assembly of Talaromyces rugulosus W13939.</title>
        <authorList>
            <person name="Wang B."/>
            <person name="Guo L."/>
            <person name="Ye K."/>
            <person name="Wang L."/>
        </authorList>
    </citation>
    <scope>NUCLEOTIDE SEQUENCE [LARGE SCALE GENOMIC DNA]</scope>
    <source>
        <strain evidence="15">W13939</strain>
    </source>
</reference>
<dbReference type="InterPro" id="IPR001222">
    <property type="entry name" value="Znf_TFIIS"/>
</dbReference>
<dbReference type="OrthoDB" id="9995526at2759"/>
<dbReference type="RefSeq" id="XP_035345447.1">
    <property type="nucleotide sequence ID" value="XM_035489554.1"/>
</dbReference>
<keyword evidence="10" id="KW-0413">Isomerase</keyword>
<evidence type="ECO:0000256" key="6">
    <source>
        <dbReference type="ARBA" id="ARBA00022723"/>
    </source>
</evidence>
<feature type="region of interest" description="Disordered" evidence="12">
    <location>
        <begin position="380"/>
        <end position="462"/>
    </location>
</feature>
<evidence type="ECO:0000256" key="7">
    <source>
        <dbReference type="ARBA" id="ARBA00022771"/>
    </source>
</evidence>
<evidence type="ECO:0000256" key="8">
    <source>
        <dbReference type="ARBA" id="ARBA00022833"/>
    </source>
</evidence>
<evidence type="ECO:0000313" key="14">
    <source>
        <dbReference type="EMBL" id="QKX59269.1"/>
    </source>
</evidence>
<name>A0A7H8QYT9_TALRU</name>
<organism evidence="14 15">
    <name type="scientific">Talaromyces rugulosus</name>
    <name type="common">Penicillium rugulosum</name>
    <dbReference type="NCBI Taxonomy" id="121627"/>
    <lineage>
        <taxon>Eukaryota</taxon>
        <taxon>Fungi</taxon>
        <taxon>Dikarya</taxon>
        <taxon>Ascomycota</taxon>
        <taxon>Pezizomycotina</taxon>
        <taxon>Eurotiomycetes</taxon>
        <taxon>Eurotiomycetidae</taxon>
        <taxon>Eurotiales</taxon>
        <taxon>Trichocomaceae</taxon>
        <taxon>Talaromyces</taxon>
        <taxon>Talaromyces sect. Islandici</taxon>
    </lineage>
</organism>
<comment type="catalytic activity">
    <reaction evidence="1">
        <text>a uridine in mRNA = a pseudouridine in mRNA</text>
        <dbReference type="Rhea" id="RHEA:56644"/>
        <dbReference type="Rhea" id="RHEA-COMP:14658"/>
        <dbReference type="Rhea" id="RHEA-COMP:14659"/>
        <dbReference type="ChEBI" id="CHEBI:65314"/>
        <dbReference type="ChEBI" id="CHEBI:65315"/>
    </reaction>
</comment>
<dbReference type="GO" id="GO:1990481">
    <property type="term" value="P:mRNA pseudouridine synthesis"/>
    <property type="evidence" value="ECO:0007669"/>
    <property type="project" value="TreeGrafter"/>
</dbReference>
<dbReference type="GO" id="GO:0160148">
    <property type="term" value="F:tRNA pseudouridine(55) synthase activity"/>
    <property type="evidence" value="ECO:0007669"/>
    <property type="project" value="UniProtKB-EC"/>
</dbReference>
<evidence type="ECO:0000313" key="15">
    <source>
        <dbReference type="Proteomes" id="UP000509510"/>
    </source>
</evidence>
<dbReference type="PROSITE" id="PS01030">
    <property type="entry name" value="RNA_POL_M_15KD"/>
    <property type="match status" value="1"/>
</dbReference>
<dbReference type="GO" id="GO:0005634">
    <property type="term" value="C:nucleus"/>
    <property type="evidence" value="ECO:0007669"/>
    <property type="project" value="TreeGrafter"/>
</dbReference>
<dbReference type="InterPro" id="IPR020103">
    <property type="entry name" value="PsdUridine_synth_cat_dom_sf"/>
</dbReference>
<sequence length="543" mass="61027">MVVQFCVDCGNLLDETPKDHVTCELCGKVAKNEMLSHVQTSVSKGFPSQLRTKLTSYTQKVTAETLGSGPIIRMECPECPSKEVTWTEAQLRSADEGSTIFYRCIKCGHRTLLDELSRPGHQYRRAAIWNKNVQRKGLRGASRLKPAIHKPEGVTSAGVLRDLQTHFNDSTTFKPWIEREQDRRVADHNYQRNKHRRRFRKRPEVKIGHGGTLDPMATGVLVAGIGQGTKYLQTFLNCTKTYETVVTFGVASDTYDCTGKTVRRSPYEHITRTMVEEALAQFRGKIMQRPPIFSAKRIDGKRLYEYAREGIEPPVEIKSVPVEVFDLQLLEWYEPDSHEYKWPQEEMTGPERQLAEKLLDKDAAIPVASTEEAEVVEAEAEAATTKSPQAKRKASPVPEKSEVIDEQGTVSATKRVKTDGEELQSATTTETQTQTAETVPEEVKESKEEETKPQEMPSPGPAAARIRMTVSGGFYVRSLAHDLGRAVGSYGIMCSLVRTRQGDYTLDADKVINYSELEGGEDVWGPKVQRLLAEWQENNKTEE</sequence>